<protein>
    <submittedName>
        <fullName evidence="1">Uncharacterized protein</fullName>
    </submittedName>
</protein>
<sequence length="212" mass="24010">MDLEFEKFCVIDGSPNIVLPCPRQFSRVEREKTSSKPHEILSPKQGFSDITFRRYRSASCKRSQPKNIVLEESYYASYPPTPYYMQCDQICSALLPRGLDPHSVRSDDLAASLGFGLLFFELLLAWVLLETAKIEADKTMLTEAPLLFSPGQLLSDLKTDGMLVHFNMLQFLQPILNMFLHLIGNGGETLQVAAFRAMVNILTWVQQESVDL</sequence>
<accession>A0AAD8H9V9</accession>
<evidence type="ECO:0000313" key="1">
    <source>
        <dbReference type="EMBL" id="KAK1362444.1"/>
    </source>
</evidence>
<evidence type="ECO:0000313" key="2">
    <source>
        <dbReference type="Proteomes" id="UP001237642"/>
    </source>
</evidence>
<dbReference type="Proteomes" id="UP001237642">
    <property type="component" value="Unassembled WGS sequence"/>
</dbReference>
<proteinExistence type="predicted"/>
<dbReference type="AlphaFoldDB" id="A0AAD8H9V9"/>
<reference evidence="1" key="2">
    <citation type="submission" date="2023-05" db="EMBL/GenBank/DDBJ databases">
        <authorList>
            <person name="Schelkunov M.I."/>
        </authorList>
    </citation>
    <scope>NUCLEOTIDE SEQUENCE</scope>
    <source>
        <strain evidence="1">Hsosn_3</strain>
        <tissue evidence="1">Leaf</tissue>
    </source>
</reference>
<dbReference type="EMBL" id="JAUIZM010000010">
    <property type="protein sequence ID" value="KAK1362444.1"/>
    <property type="molecule type" value="Genomic_DNA"/>
</dbReference>
<name>A0AAD8H9V9_9APIA</name>
<organism evidence="1 2">
    <name type="scientific">Heracleum sosnowskyi</name>
    <dbReference type="NCBI Taxonomy" id="360622"/>
    <lineage>
        <taxon>Eukaryota</taxon>
        <taxon>Viridiplantae</taxon>
        <taxon>Streptophyta</taxon>
        <taxon>Embryophyta</taxon>
        <taxon>Tracheophyta</taxon>
        <taxon>Spermatophyta</taxon>
        <taxon>Magnoliopsida</taxon>
        <taxon>eudicotyledons</taxon>
        <taxon>Gunneridae</taxon>
        <taxon>Pentapetalae</taxon>
        <taxon>asterids</taxon>
        <taxon>campanulids</taxon>
        <taxon>Apiales</taxon>
        <taxon>Apiaceae</taxon>
        <taxon>Apioideae</taxon>
        <taxon>apioid superclade</taxon>
        <taxon>Tordylieae</taxon>
        <taxon>Tordyliinae</taxon>
        <taxon>Heracleum</taxon>
    </lineage>
</organism>
<keyword evidence="2" id="KW-1185">Reference proteome</keyword>
<gene>
    <name evidence="1" type="ORF">POM88_046918</name>
</gene>
<comment type="caution">
    <text evidence="1">The sequence shown here is derived from an EMBL/GenBank/DDBJ whole genome shotgun (WGS) entry which is preliminary data.</text>
</comment>
<reference evidence="1" key="1">
    <citation type="submission" date="2023-02" db="EMBL/GenBank/DDBJ databases">
        <title>Genome of toxic invasive species Heracleum sosnowskyi carries increased number of genes despite the absence of recent whole-genome duplications.</title>
        <authorList>
            <person name="Schelkunov M."/>
            <person name="Shtratnikova V."/>
            <person name="Makarenko M."/>
            <person name="Klepikova A."/>
            <person name="Omelchenko D."/>
            <person name="Novikova G."/>
            <person name="Obukhova E."/>
            <person name="Bogdanov V."/>
            <person name="Penin A."/>
            <person name="Logacheva M."/>
        </authorList>
    </citation>
    <scope>NUCLEOTIDE SEQUENCE</scope>
    <source>
        <strain evidence="1">Hsosn_3</strain>
        <tissue evidence="1">Leaf</tissue>
    </source>
</reference>